<evidence type="ECO:0000256" key="3">
    <source>
        <dbReference type="ARBA" id="ARBA00023288"/>
    </source>
</evidence>
<reference evidence="8" key="2">
    <citation type="submission" date="2025-08" db="UniProtKB">
        <authorList>
            <consortium name="RefSeq"/>
        </authorList>
    </citation>
    <scope>IDENTIFICATION</scope>
    <source>
        <tissue evidence="8">Leaf</tissue>
    </source>
</reference>
<proteinExistence type="inferred from homology"/>
<dbReference type="GO" id="GO:0046872">
    <property type="term" value="F:metal ion binding"/>
    <property type="evidence" value="ECO:0007669"/>
    <property type="project" value="UniProtKB-KW"/>
</dbReference>
<evidence type="ECO:0000313" key="8">
    <source>
        <dbReference type="RefSeq" id="XP_020096623.1"/>
    </source>
</evidence>
<keyword evidence="2" id="KW-0479">Metal-binding</keyword>
<name>A0A6P5FSV9_ANACO</name>
<protein>
    <submittedName>
        <fullName evidence="8">Heavy metal-associated isoprenylated plant protein 43-like</fullName>
    </submittedName>
</protein>
<dbReference type="Pfam" id="PF00403">
    <property type="entry name" value="HMA"/>
    <property type="match status" value="1"/>
</dbReference>
<dbReference type="OrthoDB" id="691258at2759"/>
<sequence length="117" mass="12740">MKKIVLKVCINCDRCQTSIMKSVARLNGIQSLALDAEKSTLTVVGDVDVLRVGKELKKAGKAVEVVSVEPKREEKKEEKEASGTSKLLPPCCSTCRSHGLSHVVFVEELLPFGCNIL</sequence>
<evidence type="ECO:0000256" key="1">
    <source>
        <dbReference type="ARBA" id="ARBA00022481"/>
    </source>
</evidence>
<evidence type="ECO:0000259" key="6">
    <source>
        <dbReference type="PROSITE" id="PS50846"/>
    </source>
</evidence>
<dbReference type="AlphaFoldDB" id="A0A6P5FSV9"/>
<evidence type="ECO:0000313" key="7">
    <source>
        <dbReference type="Proteomes" id="UP000515123"/>
    </source>
</evidence>
<accession>A0A6P5FSV9</accession>
<dbReference type="GeneID" id="109715836"/>
<reference evidence="7" key="1">
    <citation type="journal article" date="2015" name="Nat. Genet.">
        <title>The pineapple genome and the evolution of CAM photosynthesis.</title>
        <authorList>
            <person name="Ming R."/>
            <person name="VanBuren R."/>
            <person name="Wai C.M."/>
            <person name="Tang H."/>
            <person name="Schatz M.C."/>
            <person name="Bowers J.E."/>
            <person name="Lyons E."/>
            <person name="Wang M.L."/>
            <person name="Chen J."/>
            <person name="Biggers E."/>
            <person name="Zhang J."/>
            <person name="Huang L."/>
            <person name="Zhang L."/>
            <person name="Miao W."/>
            <person name="Zhang J."/>
            <person name="Ye Z."/>
            <person name="Miao C."/>
            <person name="Lin Z."/>
            <person name="Wang H."/>
            <person name="Zhou H."/>
            <person name="Yim W.C."/>
            <person name="Priest H.D."/>
            <person name="Zheng C."/>
            <person name="Woodhouse M."/>
            <person name="Edger P.P."/>
            <person name="Guyot R."/>
            <person name="Guo H.B."/>
            <person name="Guo H."/>
            <person name="Zheng G."/>
            <person name="Singh R."/>
            <person name="Sharma A."/>
            <person name="Min X."/>
            <person name="Zheng Y."/>
            <person name="Lee H."/>
            <person name="Gurtowski J."/>
            <person name="Sedlazeck F.J."/>
            <person name="Harkess A."/>
            <person name="McKain M.R."/>
            <person name="Liao Z."/>
            <person name="Fang J."/>
            <person name="Liu J."/>
            <person name="Zhang X."/>
            <person name="Zhang Q."/>
            <person name="Hu W."/>
            <person name="Qin Y."/>
            <person name="Wang K."/>
            <person name="Chen L.Y."/>
            <person name="Shirley N."/>
            <person name="Lin Y.R."/>
            <person name="Liu L.Y."/>
            <person name="Hernandez A.G."/>
            <person name="Wright C.L."/>
            <person name="Bulone V."/>
            <person name="Tuskan G.A."/>
            <person name="Heath K."/>
            <person name="Zee F."/>
            <person name="Moore P.H."/>
            <person name="Sunkar R."/>
            <person name="Leebens-Mack J.H."/>
            <person name="Mockler T."/>
            <person name="Bennetzen J.L."/>
            <person name="Freeling M."/>
            <person name="Sankoff D."/>
            <person name="Paterson A.H."/>
            <person name="Zhu X."/>
            <person name="Yang X."/>
            <person name="Smith J.A."/>
            <person name="Cushman J.C."/>
            <person name="Paull R.E."/>
            <person name="Yu Q."/>
        </authorList>
    </citation>
    <scope>NUCLEOTIDE SEQUENCE [LARGE SCALE GENOMIC DNA]</scope>
    <source>
        <strain evidence="7">cv. F153</strain>
    </source>
</reference>
<evidence type="ECO:0000256" key="4">
    <source>
        <dbReference type="ARBA" id="ARBA00023289"/>
    </source>
</evidence>
<comment type="similarity">
    <text evidence="5">Belongs to the HIPP family.</text>
</comment>
<dbReference type="Gene3D" id="3.30.70.100">
    <property type="match status" value="1"/>
</dbReference>
<dbReference type="PROSITE" id="PS50846">
    <property type="entry name" value="HMA_2"/>
    <property type="match status" value="1"/>
</dbReference>
<keyword evidence="3" id="KW-0449">Lipoprotein</keyword>
<dbReference type="InterPro" id="IPR036163">
    <property type="entry name" value="HMA_dom_sf"/>
</dbReference>
<keyword evidence="4" id="KW-0636">Prenylation</keyword>
<keyword evidence="1" id="KW-0488">Methylation</keyword>
<dbReference type="PANTHER" id="PTHR45811">
    <property type="entry name" value="COPPER TRANSPORT PROTEIN FAMILY-RELATED"/>
    <property type="match status" value="1"/>
</dbReference>
<keyword evidence="7" id="KW-1185">Reference proteome</keyword>
<gene>
    <name evidence="8" type="primary">LOC109715836</name>
</gene>
<feature type="domain" description="HMA" evidence="6">
    <location>
        <begin position="1"/>
        <end position="64"/>
    </location>
</feature>
<evidence type="ECO:0000256" key="2">
    <source>
        <dbReference type="ARBA" id="ARBA00022723"/>
    </source>
</evidence>
<organism evidence="7 8">
    <name type="scientific">Ananas comosus</name>
    <name type="common">Pineapple</name>
    <name type="synonym">Ananas ananas</name>
    <dbReference type="NCBI Taxonomy" id="4615"/>
    <lineage>
        <taxon>Eukaryota</taxon>
        <taxon>Viridiplantae</taxon>
        <taxon>Streptophyta</taxon>
        <taxon>Embryophyta</taxon>
        <taxon>Tracheophyta</taxon>
        <taxon>Spermatophyta</taxon>
        <taxon>Magnoliopsida</taxon>
        <taxon>Liliopsida</taxon>
        <taxon>Poales</taxon>
        <taxon>Bromeliaceae</taxon>
        <taxon>Bromelioideae</taxon>
        <taxon>Ananas</taxon>
    </lineage>
</organism>
<evidence type="ECO:0000256" key="5">
    <source>
        <dbReference type="ARBA" id="ARBA00024045"/>
    </source>
</evidence>
<dbReference type="InterPro" id="IPR051863">
    <property type="entry name" value="HIPP"/>
</dbReference>
<dbReference type="InterPro" id="IPR006121">
    <property type="entry name" value="HMA_dom"/>
</dbReference>
<dbReference type="Proteomes" id="UP000515123">
    <property type="component" value="Linkage group 1"/>
</dbReference>
<dbReference type="SUPFAM" id="SSF55008">
    <property type="entry name" value="HMA, heavy metal-associated domain"/>
    <property type="match status" value="1"/>
</dbReference>
<dbReference type="PANTHER" id="PTHR45811:SF33">
    <property type="entry name" value="HEAVY METAL-ASSOCIATED ISOPRENYLATED PLANT PROTEIN 2-RELATED"/>
    <property type="match status" value="1"/>
</dbReference>
<dbReference type="RefSeq" id="XP_020096623.1">
    <property type="nucleotide sequence ID" value="XM_020241034.1"/>
</dbReference>